<proteinExistence type="inferred from homology"/>
<evidence type="ECO:0000256" key="6">
    <source>
        <dbReference type="SAM" id="MobiDB-lite"/>
    </source>
</evidence>
<organism evidence="8 9">
    <name type="scientific">Methylobacterium terrae</name>
    <dbReference type="NCBI Taxonomy" id="2202827"/>
    <lineage>
        <taxon>Bacteria</taxon>
        <taxon>Pseudomonadati</taxon>
        <taxon>Pseudomonadota</taxon>
        <taxon>Alphaproteobacteria</taxon>
        <taxon>Hyphomicrobiales</taxon>
        <taxon>Methylobacteriaceae</taxon>
        <taxon>Methylobacterium</taxon>
    </lineage>
</organism>
<dbReference type="EMBL" id="CP029553">
    <property type="protein sequence ID" value="AWN45686.1"/>
    <property type="molecule type" value="Genomic_DNA"/>
</dbReference>
<evidence type="ECO:0000256" key="4">
    <source>
        <dbReference type="ARBA" id="ARBA00022764"/>
    </source>
</evidence>
<name>A0A2U8WK46_9HYPH</name>
<dbReference type="Pfam" id="PF04052">
    <property type="entry name" value="TolB_N"/>
    <property type="match status" value="1"/>
</dbReference>
<dbReference type="Gene3D" id="2.120.10.30">
    <property type="entry name" value="TolB, C-terminal domain"/>
    <property type="match status" value="1"/>
</dbReference>
<keyword evidence="5" id="KW-0131">Cell cycle</keyword>
<dbReference type="InterPro" id="IPR011042">
    <property type="entry name" value="6-blade_b-propeller_TolB-like"/>
</dbReference>
<dbReference type="InterPro" id="IPR014167">
    <property type="entry name" value="Tol-Pal_TolB"/>
</dbReference>
<sequence length="447" mass="48222">MPFPSRLRPALAALLWLCLAAGFVSGLASPAWAQLNLRIGPGGAFQPMPIAVADFSGDPSLGPTLSGIVTSNLKRSGYFTPVEKARFPETPNFDAAPNFAAWKDTGVQGLVTGRVIRDGSGRLKAEFRLWDVLSGQQMIGQQYAGDGANARRMGHLISDAVYTKITGIGGFFDTRVAFVDESGSKENRRKRLAIMDQDGANVRYLTSGEASVVAPRYSPSTQDITYMSQVTGQQPRVQVINLATGSRQVIPTKAEMSTSPRFSPDGRRLVMSDQDGGNASIYVMDLASKAQTRITNANAIDTSPSFSPDGREIVFESDRGGQQQVYVMGADGANPRRLSFGDGSASQPAWSPRGDYIAFTRQRKGSFSICIMKPDGTGERVLTEGFHNEGPTWAPNGQYVMFFRDPGGQAGGKLYMVDITGKVEQPVPTPSYASDPTWSPLIDPQQK</sequence>
<keyword evidence="9" id="KW-1185">Reference proteome</keyword>
<dbReference type="GO" id="GO:0017038">
    <property type="term" value="P:protein import"/>
    <property type="evidence" value="ECO:0007669"/>
    <property type="project" value="InterPro"/>
</dbReference>
<keyword evidence="3 5" id="KW-0732">Signal</keyword>
<comment type="subcellular location">
    <subcellularLocation>
        <location evidence="1 5">Periplasm</location>
    </subcellularLocation>
</comment>
<dbReference type="RefSeq" id="WP_109958046.1">
    <property type="nucleotide sequence ID" value="NZ_CP029553.1"/>
</dbReference>
<dbReference type="GO" id="GO:0042597">
    <property type="term" value="C:periplasmic space"/>
    <property type="evidence" value="ECO:0007669"/>
    <property type="project" value="UniProtKB-SubCell"/>
</dbReference>
<dbReference type="KEGG" id="mtea:DK419_04580"/>
<keyword evidence="5" id="KW-0132">Cell division</keyword>
<evidence type="ECO:0000313" key="9">
    <source>
        <dbReference type="Proteomes" id="UP000245444"/>
    </source>
</evidence>
<feature type="domain" description="TolB N-terminal" evidence="7">
    <location>
        <begin position="42"/>
        <end position="138"/>
    </location>
</feature>
<dbReference type="Pfam" id="PF07676">
    <property type="entry name" value="PD40"/>
    <property type="match status" value="4"/>
</dbReference>
<dbReference type="PANTHER" id="PTHR36842">
    <property type="entry name" value="PROTEIN TOLB HOMOLOG"/>
    <property type="match status" value="1"/>
</dbReference>
<evidence type="ECO:0000256" key="1">
    <source>
        <dbReference type="ARBA" id="ARBA00004418"/>
    </source>
</evidence>
<keyword evidence="4 5" id="KW-0574">Periplasm</keyword>
<comment type="function">
    <text evidence="5">Part of the Tol-Pal system, which plays a role in outer membrane invagination during cell division and is important for maintaining outer membrane integrity.</text>
</comment>
<dbReference type="Proteomes" id="UP000245444">
    <property type="component" value="Chromosome"/>
</dbReference>
<dbReference type="Gene3D" id="3.40.50.10070">
    <property type="entry name" value="TolB, N-terminal domain"/>
    <property type="match status" value="1"/>
</dbReference>
<reference evidence="8 9" key="1">
    <citation type="submission" date="2018-05" db="EMBL/GenBank/DDBJ databases">
        <title>Complete Genome Sequence of Methylobacterium sp. 17Sr1-28.</title>
        <authorList>
            <person name="Srinivasan S."/>
        </authorList>
    </citation>
    <scope>NUCLEOTIDE SEQUENCE [LARGE SCALE GENOMIC DNA]</scope>
    <source>
        <strain evidence="8 9">17Sr1-28</strain>
    </source>
</reference>
<evidence type="ECO:0000256" key="2">
    <source>
        <dbReference type="ARBA" id="ARBA00009820"/>
    </source>
</evidence>
<accession>A0A2U8WK46</accession>
<comment type="similarity">
    <text evidence="2 5">Belongs to the TolB family.</text>
</comment>
<protein>
    <recommendedName>
        <fullName evidence="5">Tol-Pal system protein TolB</fullName>
    </recommendedName>
</protein>
<comment type="subunit">
    <text evidence="5">The Tol-Pal system is composed of five core proteins: the inner membrane proteins TolA, TolQ and TolR, the periplasmic protein TolB and the outer membrane protein Pal. They form a network linking the inner and outer membranes and the peptidoglycan layer.</text>
</comment>
<dbReference type="GO" id="GO:0051301">
    <property type="term" value="P:cell division"/>
    <property type="evidence" value="ECO:0007669"/>
    <property type="project" value="UniProtKB-UniRule"/>
</dbReference>
<evidence type="ECO:0000259" key="7">
    <source>
        <dbReference type="Pfam" id="PF04052"/>
    </source>
</evidence>
<dbReference type="PANTHER" id="PTHR36842:SF1">
    <property type="entry name" value="PROTEIN TOLB"/>
    <property type="match status" value="1"/>
</dbReference>
<dbReference type="SUPFAM" id="SSF69304">
    <property type="entry name" value="Tricorn protease N-terminal domain"/>
    <property type="match status" value="1"/>
</dbReference>
<dbReference type="HAMAP" id="MF_00671">
    <property type="entry name" value="TolB"/>
    <property type="match status" value="1"/>
</dbReference>
<dbReference type="InterPro" id="IPR007195">
    <property type="entry name" value="TolB_N"/>
</dbReference>
<dbReference type="OrthoDB" id="9802240at2"/>
<dbReference type="AlphaFoldDB" id="A0A2U8WK46"/>
<dbReference type="NCBIfam" id="TIGR02800">
    <property type="entry name" value="propeller_TolB"/>
    <property type="match status" value="1"/>
</dbReference>
<dbReference type="SUPFAM" id="SSF52964">
    <property type="entry name" value="TolB, N-terminal domain"/>
    <property type="match status" value="1"/>
</dbReference>
<feature type="region of interest" description="Disordered" evidence="6">
    <location>
        <begin position="425"/>
        <end position="447"/>
    </location>
</feature>
<evidence type="ECO:0000313" key="8">
    <source>
        <dbReference type="EMBL" id="AWN45686.1"/>
    </source>
</evidence>
<gene>
    <name evidence="5 8" type="primary">tolB</name>
    <name evidence="8" type="ORF">DK419_04580</name>
</gene>
<evidence type="ECO:0000256" key="3">
    <source>
        <dbReference type="ARBA" id="ARBA00022729"/>
    </source>
</evidence>
<dbReference type="InterPro" id="IPR011659">
    <property type="entry name" value="WD40"/>
</dbReference>
<evidence type="ECO:0000256" key="5">
    <source>
        <dbReference type="HAMAP-Rule" id="MF_00671"/>
    </source>
</evidence>